<sequence length="753" mass="80569">MVYLASPGFPASSSSGDLCSCTLQGSKLRVEAVQVSVAARLPWQADVTDGSDYEAVLAIRSKGNTLFKSNGCADCTTVNSINTLLVATGLQVQAVSEVTITYSDFGLLGQNVWLEITESGPDLNISCQTTPLPTNRIITTTTTPTTTTSTTASATTAPATTTSTTMPAAAPPTGPGVPPVNPTTQRPQKSTTDRRGGPRGGTRSPVKDSGGGSGDSATLVILVVVVILLLVLGVVVVVVVAVVVVVVVVVVIVVVVVVVLLLLVVVVIVLLVVVVVLVVIVVVVVVIIVVVVVSHGYTSGFELPNQDTKLRRGQCQADGKKGIKPMIQACLRDLECCSCFNRLKRRSHDSQDSERDGAEPRDFDGAAVASGGDIDRPSQPTGFVNGGFSDDDGKRHSGKLKHVRKEKNVEVVQTEDGNMTIFHNEVYQAHRELVEGEVARMKQHKREQRAQGLNRTLDVTGSLDHPPPADNLHNNASTLDNNNCKEKPQGVELYDQEYAAIQDHDYEPIEHKLEKHPSSCSESIGNDTVPDHLYADVKAANNTPSHMKHIALSKETYPLTDQIPVTQPPSRHKFSTNNTSDSAHTTLNGATGRTEPPLPSNNKKGNPSHDLLSPEERDMFAALGLSGGGTVDPSPDLTTSNLVQSRRRGGFGDSIPQPATSSGDIEEQYNNSTQNSEKLYTTSSKTKKAPTPELVSDILELSLRNIKGKRRGQGSDEENREGDSDAKLEEDEEEEEEGVHLGSQEGQVQMSEC</sequence>
<feature type="compositionally biased region" description="Basic and acidic residues" evidence="1">
    <location>
        <begin position="348"/>
        <end position="364"/>
    </location>
</feature>
<evidence type="ECO:0000313" key="3">
    <source>
        <dbReference type="EMBL" id="GFS12422.1"/>
    </source>
</evidence>
<dbReference type="AlphaFoldDB" id="A0AAV4IQ18"/>
<keyword evidence="2" id="KW-0472">Membrane</keyword>
<keyword evidence="2" id="KW-1133">Transmembrane helix</keyword>
<gene>
    <name evidence="3" type="ORF">ElyMa_003111200</name>
</gene>
<evidence type="ECO:0000256" key="2">
    <source>
        <dbReference type="SAM" id="Phobius"/>
    </source>
</evidence>
<feature type="compositionally biased region" description="Pro residues" evidence="1">
    <location>
        <begin position="169"/>
        <end position="181"/>
    </location>
</feature>
<feature type="compositionally biased region" description="Acidic residues" evidence="1">
    <location>
        <begin position="728"/>
        <end position="737"/>
    </location>
</feature>
<protein>
    <submittedName>
        <fullName evidence="3">Uncharacterized protein</fullName>
    </submittedName>
</protein>
<comment type="caution">
    <text evidence="3">The sequence shown here is derived from an EMBL/GenBank/DDBJ whole genome shotgun (WGS) entry which is preliminary data.</text>
</comment>
<dbReference type="Proteomes" id="UP000762676">
    <property type="component" value="Unassembled WGS sequence"/>
</dbReference>
<feature type="region of interest" description="Disordered" evidence="1">
    <location>
        <begin position="561"/>
        <end position="753"/>
    </location>
</feature>
<keyword evidence="4" id="KW-1185">Reference proteome</keyword>
<dbReference type="EMBL" id="BMAT01006418">
    <property type="protein sequence ID" value="GFS12422.1"/>
    <property type="molecule type" value="Genomic_DNA"/>
</dbReference>
<feature type="compositionally biased region" description="Polar residues" evidence="1">
    <location>
        <begin position="744"/>
        <end position="753"/>
    </location>
</feature>
<reference evidence="3 4" key="1">
    <citation type="journal article" date="2021" name="Elife">
        <title>Chloroplast acquisition without the gene transfer in kleptoplastic sea slugs, Plakobranchus ocellatus.</title>
        <authorList>
            <person name="Maeda T."/>
            <person name="Takahashi S."/>
            <person name="Yoshida T."/>
            <person name="Shimamura S."/>
            <person name="Takaki Y."/>
            <person name="Nagai Y."/>
            <person name="Toyoda A."/>
            <person name="Suzuki Y."/>
            <person name="Arimoto A."/>
            <person name="Ishii H."/>
            <person name="Satoh N."/>
            <person name="Nishiyama T."/>
            <person name="Hasebe M."/>
            <person name="Maruyama T."/>
            <person name="Minagawa J."/>
            <person name="Obokata J."/>
            <person name="Shigenobu S."/>
        </authorList>
    </citation>
    <scope>NUCLEOTIDE SEQUENCE [LARGE SCALE GENOMIC DNA]</scope>
</reference>
<feature type="region of interest" description="Disordered" evidence="1">
    <location>
        <begin position="466"/>
        <end position="485"/>
    </location>
</feature>
<keyword evidence="2" id="KW-0812">Transmembrane</keyword>
<evidence type="ECO:0000256" key="1">
    <source>
        <dbReference type="SAM" id="MobiDB-lite"/>
    </source>
</evidence>
<feature type="transmembrane region" description="Helical" evidence="2">
    <location>
        <begin position="221"/>
        <end position="254"/>
    </location>
</feature>
<name>A0AAV4IQ18_9GAST</name>
<evidence type="ECO:0000313" key="4">
    <source>
        <dbReference type="Proteomes" id="UP000762676"/>
    </source>
</evidence>
<proteinExistence type="predicted"/>
<feature type="region of interest" description="Disordered" evidence="1">
    <location>
        <begin position="348"/>
        <end position="405"/>
    </location>
</feature>
<feature type="compositionally biased region" description="Polar residues" evidence="1">
    <location>
        <begin position="563"/>
        <end position="591"/>
    </location>
</feature>
<feature type="compositionally biased region" description="Polar residues" evidence="1">
    <location>
        <begin position="472"/>
        <end position="482"/>
    </location>
</feature>
<feature type="compositionally biased region" description="Polar residues" evidence="1">
    <location>
        <begin position="657"/>
        <end position="680"/>
    </location>
</feature>
<feature type="compositionally biased region" description="Low complexity" evidence="1">
    <location>
        <begin position="135"/>
        <end position="168"/>
    </location>
</feature>
<feature type="compositionally biased region" description="Basic residues" evidence="1">
    <location>
        <begin position="396"/>
        <end position="405"/>
    </location>
</feature>
<feature type="transmembrane region" description="Helical" evidence="2">
    <location>
        <begin position="260"/>
        <end position="293"/>
    </location>
</feature>
<organism evidence="3 4">
    <name type="scientific">Elysia marginata</name>
    <dbReference type="NCBI Taxonomy" id="1093978"/>
    <lineage>
        <taxon>Eukaryota</taxon>
        <taxon>Metazoa</taxon>
        <taxon>Spiralia</taxon>
        <taxon>Lophotrochozoa</taxon>
        <taxon>Mollusca</taxon>
        <taxon>Gastropoda</taxon>
        <taxon>Heterobranchia</taxon>
        <taxon>Euthyneura</taxon>
        <taxon>Panpulmonata</taxon>
        <taxon>Sacoglossa</taxon>
        <taxon>Placobranchoidea</taxon>
        <taxon>Plakobranchidae</taxon>
        <taxon>Elysia</taxon>
    </lineage>
</organism>
<accession>A0AAV4IQ18</accession>
<feature type="region of interest" description="Disordered" evidence="1">
    <location>
        <begin position="135"/>
        <end position="213"/>
    </location>
</feature>